<reference evidence="1 2" key="1">
    <citation type="submission" date="2014-03" db="EMBL/GenBank/DDBJ databases">
        <title>Genomics of Bifidobacteria.</title>
        <authorList>
            <person name="Ventura M."/>
            <person name="Milani C."/>
            <person name="Lugli G.A."/>
        </authorList>
    </citation>
    <scope>NUCLEOTIDE SEQUENCE [LARGE SCALE GENOMIC DNA]</scope>
    <source>
        <strain evidence="1 2">LMG 14934</strain>
    </source>
</reference>
<name>A0A087CUD1_9BIFI</name>
<accession>A0A087CUD1</accession>
<dbReference type="EMBL" id="JGZM01000005">
    <property type="protein sequence ID" value="KFI86881.1"/>
    <property type="molecule type" value="Genomic_DNA"/>
</dbReference>
<evidence type="ECO:0000313" key="1">
    <source>
        <dbReference type="EMBL" id="KFI86881.1"/>
    </source>
</evidence>
<dbReference type="AlphaFoldDB" id="A0A087CUD1"/>
<evidence type="ECO:0000313" key="2">
    <source>
        <dbReference type="Proteomes" id="UP000029040"/>
    </source>
</evidence>
<proteinExistence type="predicted"/>
<dbReference type="Proteomes" id="UP000029040">
    <property type="component" value="Unassembled WGS sequence"/>
</dbReference>
<protein>
    <submittedName>
        <fullName evidence="1">Uncharacterized protein</fullName>
    </submittedName>
</protein>
<organism evidence="1 2">
    <name type="scientific">Bifidobacterium pullorum subsp. saeculare DSM 6531 = LMG 14934</name>
    <dbReference type="NCBI Taxonomy" id="1437611"/>
    <lineage>
        <taxon>Bacteria</taxon>
        <taxon>Bacillati</taxon>
        <taxon>Actinomycetota</taxon>
        <taxon>Actinomycetes</taxon>
        <taxon>Bifidobacteriales</taxon>
        <taxon>Bifidobacteriaceae</taxon>
        <taxon>Bifidobacterium</taxon>
    </lineage>
</organism>
<gene>
    <name evidence="1" type="ORF">BSAE_1145</name>
</gene>
<sequence>MDEIHMDKTEELTHPSDDPYIRGLLAPGGELEWLWDATITLTIDGRVLFVDSDRGGRFSRRTLLIDPEDTGALFAVMFCPWGERWPAAGGYPIWEPALDELDDSLADPDFVFGGAGSPPSANDSSEA</sequence>
<comment type="caution">
    <text evidence="1">The sequence shown here is derived from an EMBL/GenBank/DDBJ whole genome shotgun (WGS) entry which is preliminary data.</text>
</comment>
<dbReference type="RefSeq" id="WP_033510007.1">
    <property type="nucleotide sequence ID" value="NZ_JDTM01000012.1"/>
</dbReference>